<gene>
    <name evidence="1" type="ORF">PLEPLA_LOCUS19792</name>
</gene>
<sequence length="153" mass="17011">SNFSKVKVFGLWDEVQYLEKTLSGTRRTDSAQKAPASRPLHTSNLHPLYHRANQLSDLLSEVRPFHLFFILFLSSHPSSLVPMKRASELSADSLEAGAAPTAHLPLPEISFDVSLSSSLSSARPSPLVHFQSFLPHLMHSPHLFVLFRVDLTA</sequence>
<comment type="caution">
    <text evidence="1">The sequence shown here is derived from an EMBL/GenBank/DDBJ whole genome shotgun (WGS) entry which is preliminary data.</text>
</comment>
<feature type="non-terminal residue" evidence="1">
    <location>
        <position position="1"/>
    </location>
</feature>
<reference evidence="1" key="1">
    <citation type="submission" date="2020-03" db="EMBL/GenBank/DDBJ databases">
        <authorList>
            <person name="Weist P."/>
        </authorList>
    </citation>
    <scope>NUCLEOTIDE SEQUENCE</scope>
</reference>
<organism evidence="1 2">
    <name type="scientific">Pleuronectes platessa</name>
    <name type="common">European plaice</name>
    <dbReference type="NCBI Taxonomy" id="8262"/>
    <lineage>
        <taxon>Eukaryota</taxon>
        <taxon>Metazoa</taxon>
        <taxon>Chordata</taxon>
        <taxon>Craniata</taxon>
        <taxon>Vertebrata</taxon>
        <taxon>Euteleostomi</taxon>
        <taxon>Actinopterygii</taxon>
        <taxon>Neopterygii</taxon>
        <taxon>Teleostei</taxon>
        <taxon>Neoteleostei</taxon>
        <taxon>Acanthomorphata</taxon>
        <taxon>Carangaria</taxon>
        <taxon>Pleuronectiformes</taxon>
        <taxon>Pleuronectoidei</taxon>
        <taxon>Pleuronectidae</taxon>
        <taxon>Pleuronectes</taxon>
    </lineage>
</organism>
<dbReference type="EMBL" id="CADEAL010001367">
    <property type="protein sequence ID" value="CAB1431735.1"/>
    <property type="molecule type" value="Genomic_DNA"/>
</dbReference>
<protein>
    <submittedName>
        <fullName evidence="1">Uncharacterized protein</fullName>
    </submittedName>
</protein>
<evidence type="ECO:0000313" key="1">
    <source>
        <dbReference type="EMBL" id="CAB1431735.1"/>
    </source>
</evidence>
<dbReference type="Proteomes" id="UP001153269">
    <property type="component" value="Unassembled WGS sequence"/>
</dbReference>
<proteinExistence type="predicted"/>
<accession>A0A9N7UHV3</accession>
<dbReference type="AlphaFoldDB" id="A0A9N7UHV3"/>
<name>A0A9N7UHV3_PLEPL</name>
<evidence type="ECO:0000313" key="2">
    <source>
        <dbReference type="Proteomes" id="UP001153269"/>
    </source>
</evidence>
<keyword evidence="2" id="KW-1185">Reference proteome</keyword>